<dbReference type="Gene3D" id="1.20.1110.10">
    <property type="entry name" value="Calcium-transporting ATPase, transmembrane domain"/>
    <property type="match status" value="1"/>
</dbReference>
<feature type="transmembrane region" description="Helical" evidence="17">
    <location>
        <begin position="147"/>
        <end position="167"/>
    </location>
</feature>
<dbReference type="SFLD" id="SFLDS00003">
    <property type="entry name" value="Haloacid_Dehalogenase"/>
    <property type="match status" value="1"/>
</dbReference>
<comment type="function">
    <text evidence="15">This is the catalytic component of the active enzyme, which catalyzes the hydrolysis of ATP coupled with the exchange of sodium and potassium ions across the plasma membrane. This action creates the electrochemical gradient of sodium and potassium ions, providing the energy for active transport of various nutrients.</text>
</comment>
<feature type="transmembrane region" description="Helical" evidence="17">
    <location>
        <begin position="876"/>
        <end position="897"/>
    </location>
</feature>
<comment type="subcellular location">
    <subcellularLocation>
        <location evidence="1 17">Cell membrane</location>
        <topology evidence="1 17">Multi-pass membrane protein</topology>
    </subcellularLocation>
</comment>
<dbReference type="PRINTS" id="PR00119">
    <property type="entry name" value="CATATPASE"/>
</dbReference>
<dbReference type="GO" id="GO:0046872">
    <property type="term" value="F:metal ion binding"/>
    <property type="evidence" value="ECO:0007669"/>
    <property type="project" value="UniProtKB-KW"/>
</dbReference>
<dbReference type="InterPro" id="IPR008250">
    <property type="entry name" value="ATPase_P-typ_transduc_dom_A_sf"/>
</dbReference>
<evidence type="ECO:0000256" key="11">
    <source>
        <dbReference type="ARBA" id="ARBA00022967"/>
    </source>
</evidence>
<dbReference type="Pfam" id="PF00690">
    <property type="entry name" value="Cation_ATPase_N"/>
    <property type="match status" value="1"/>
</dbReference>
<evidence type="ECO:0000256" key="7">
    <source>
        <dbReference type="ARBA" id="ARBA00022692"/>
    </source>
</evidence>
<dbReference type="AlphaFoldDB" id="A0A1W0X068"/>
<keyword evidence="3 17" id="KW-0813">Transport</keyword>
<feature type="transmembrane region" description="Helical" evidence="17">
    <location>
        <begin position="341"/>
        <end position="370"/>
    </location>
</feature>
<keyword evidence="7 17" id="KW-0812">Transmembrane</keyword>
<accession>A0A1W0X068</accession>
<dbReference type="FunFam" id="3.40.1110.10:FF:000001">
    <property type="entry name" value="Sodium/potassium-transporting ATPase subunit alpha"/>
    <property type="match status" value="1"/>
</dbReference>
<evidence type="ECO:0000256" key="13">
    <source>
        <dbReference type="ARBA" id="ARBA00023065"/>
    </source>
</evidence>
<comment type="subunit">
    <text evidence="16">The sodium/potassium-transporting ATPase is composed of a catalytic alpha subunit, an auxiliary non-catalytic beta subunit and an additional regulatory subunit.</text>
</comment>
<evidence type="ECO:0000259" key="19">
    <source>
        <dbReference type="SMART" id="SM00831"/>
    </source>
</evidence>
<keyword evidence="13 17" id="KW-0406">Ion transport</keyword>
<dbReference type="InterPro" id="IPR036412">
    <property type="entry name" value="HAD-like_sf"/>
</dbReference>
<dbReference type="GO" id="GO:1902600">
    <property type="term" value="P:proton transmembrane transport"/>
    <property type="evidence" value="ECO:0007669"/>
    <property type="project" value="TreeGrafter"/>
</dbReference>
<evidence type="ECO:0000256" key="16">
    <source>
        <dbReference type="ARBA" id="ARBA00038795"/>
    </source>
</evidence>
<dbReference type="InterPro" id="IPR059000">
    <property type="entry name" value="ATPase_P-type_domA"/>
</dbReference>
<comment type="caution">
    <text evidence="20">The sequence shown here is derived from an EMBL/GenBank/DDBJ whole genome shotgun (WGS) entry which is preliminary data.</text>
</comment>
<keyword evidence="12 17" id="KW-1133">Transmembrane helix</keyword>
<comment type="caution">
    <text evidence="17">Lacks conserved residue(s) required for the propagation of feature annotation.</text>
</comment>
<dbReference type="PRINTS" id="PR00121">
    <property type="entry name" value="NAKATPASE"/>
</dbReference>
<evidence type="ECO:0000256" key="4">
    <source>
        <dbReference type="ARBA" id="ARBA00022475"/>
    </source>
</evidence>
<evidence type="ECO:0000256" key="10">
    <source>
        <dbReference type="ARBA" id="ARBA00022958"/>
    </source>
</evidence>
<dbReference type="FunFam" id="2.70.150.10:FF:000003">
    <property type="entry name" value="Sodium/potassium-transporting ATPase subunit alpha"/>
    <property type="match status" value="1"/>
</dbReference>
<evidence type="ECO:0000256" key="9">
    <source>
        <dbReference type="ARBA" id="ARBA00022840"/>
    </source>
</evidence>
<dbReference type="GO" id="GO:0036376">
    <property type="term" value="P:sodium ion export across plasma membrane"/>
    <property type="evidence" value="ECO:0007669"/>
    <property type="project" value="TreeGrafter"/>
</dbReference>
<dbReference type="Pfam" id="PF00689">
    <property type="entry name" value="Cation_ATPase_C"/>
    <property type="match status" value="1"/>
</dbReference>
<dbReference type="SUPFAM" id="SSF81653">
    <property type="entry name" value="Calcium ATPase, transduction domain A"/>
    <property type="match status" value="1"/>
</dbReference>
<dbReference type="GO" id="GO:0005886">
    <property type="term" value="C:plasma membrane"/>
    <property type="evidence" value="ECO:0007669"/>
    <property type="project" value="UniProtKB-SubCell"/>
</dbReference>
<dbReference type="Pfam" id="PF00122">
    <property type="entry name" value="E1-E2_ATPase"/>
    <property type="match status" value="1"/>
</dbReference>
<dbReference type="NCBIfam" id="TIGR01106">
    <property type="entry name" value="ATPase-IIC_X-K"/>
    <property type="match status" value="1"/>
</dbReference>
<dbReference type="GO" id="GO:0005391">
    <property type="term" value="F:P-type sodium:potassium-exchanging transporter activity"/>
    <property type="evidence" value="ECO:0007669"/>
    <property type="project" value="TreeGrafter"/>
</dbReference>
<dbReference type="InterPro" id="IPR006068">
    <property type="entry name" value="ATPase_P-typ_cation-transptr_C"/>
</dbReference>
<keyword evidence="10 17" id="KW-0630">Potassium</keyword>
<dbReference type="SUPFAM" id="SSF81665">
    <property type="entry name" value="Calcium ATPase, transmembrane domain M"/>
    <property type="match status" value="1"/>
</dbReference>
<dbReference type="GO" id="GO:0006883">
    <property type="term" value="P:intracellular sodium ion homeostasis"/>
    <property type="evidence" value="ECO:0007669"/>
    <property type="project" value="TreeGrafter"/>
</dbReference>
<feature type="transmembrane region" description="Helical" evidence="17">
    <location>
        <begin position="309"/>
        <end position="329"/>
    </location>
</feature>
<keyword evidence="11" id="KW-1278">Translocase</keyword>
<feature type="region of interest" description="Disordered" evidence="18">
    <location>
        <begin position="1"/>
        <end position="22"/>
    </location>
</feature>
<evidence type="ECO:0000256" key="3">
    <source>
        <dbReference type="ARBA" id="ARBA00022448"/>
    </source>
</evidence>
<evidence type="ECO:0000256" key="8">
    <source>
        <dbReference type="ARBA" id="ARBA00022741"/>
    </source>
</evidence>
<protein>
    <recommendedName>
        <fullName evidence="17">Sodium/potassium-transporting ATPase subunit alpha</fullName>
    </recommendedName>
</protein>
<reference evidence="21" key="1">
    <citation type="submission" date="2017-01" db="EMBL/GenBank/DDBJ databases">
        <title>Comparative genomics of anhydrobiosis in the tardigrade Hypsibius dujardini.</title>
        <authorList>
            <person name="Yoshida Y."/>
            <person name="Koutsovoulos G."/>
            <person name="Laetsch D."/>
            <person name="Stevens L."/>
            <person name="Kumar S."/>
            <person name="Horikawa D."/>
            <person name="Ishino K."/>
            <person name="Komine S."/>
            <person name="Tomita M."/>
            <person name="Blaxter M."/>
            <person name="Arakawa K."/>
        </authorList>
    </citation>
    <scope>NUCLEOTIDE SEQUENCE [LARGE SCALE GENOMIC DNA]</scope>
    <source>
        <strain evidence="21">Z151</strain>
    </source>
</reference>
<keyword evidence="9 17" id="KW-0067">ATP-binding</keyword>
<comment type="similarity">
    <text evidence="2 17">Belongs to the cation transport ATPase (P-type) (TC 3.A.3) family. Type IIC subfamily.</text>
</comment>
<dbReference type="PANTHER" id="PTHR43294:SF21">
    <property type="entry name" value="CATION TRANSPORTING ATPASE"/>
    <property type="match status" value="1"/>
</dbReference>
<dbReference type="InterPro" id="IPR023298">
    <property type="entry name" value="ATPase_P-typ_TM_dom_sf"/>
</dbReference>
<evidence type="ECO:0000256" key="15">
    <source>
        <dbReference type="ARBA" id="ARBA00037422"/>
    </source>
</evidence>
<dbReference type="Gene3D" id="3.40.1110.10">
    <property type="entry name" value="Calcium-transporting ATPase, cytoplasmic domain N"/>
    <property type="match status" value="1"/>
</dbReference>
<dbReference type="InterPro" id="IPR001757">
    <property type="entry name" value="P_typ_ATPase"/>
</dbReference>
<evidence type="ECO:0000256" key="12">
    <source>
        <dbReference type="ARBA" id="ARBA00022989"/>
    </source>
</evidence>
<dbReference type="InterPro" id="IPR023299">
    <property type="entry name" value="ATPase_P-typ_cyto_dom_N"/>
</dbReference>
<keyword evidence="8 17" id="KW-0547">Nucleotide-binding</keyword>
<dbReference type="Proteomes" id="UP000192578">
    <property type="component" value="Unassembled WGS sequence"/>
</dbReference>
<keyword evidence="17" id="KW-0479">Metal-binding</keyword>
<dbReference type="InterPro" id="IPR023214">
    <property type="entry name" value="HAD_sf"/>
</dbReference>
<dbReference type="PROSITE" id="PS00154">
    <property type="entry name" value="ATPASE_E1_E2"/>
    <property type="match status" value="1"/>
</dbReference>
<dbReference type="Gene3D" id="3.40.50.1000">
    <property type="entry name" value="HAD superfamily/HAD-like"/>
    <property type="match status" value="1"/>
</dbReference>
<dbReference type="EMBL" id="MTYJ01000027">
    <property type="protein sequence ID" value="OQV20867.1"/>
    <property type="molecule type" value="Genomic_DNA"/>
</dbReference>
<keyword evidence="14 17" id="KW-0472">Membrane</keyword>
<evidence type="ECO:0000256" key="18">
    <source>
        <dbReference type="SAM" id="MobiDB-lite"/>
    </source>
</evidence>
<keyword evidence="21" id="KW-1185">Reference proteome</keyword>
<name>A0A1W0X068_HYPEX</name>
<dbReference type="InterPro" id="IPR018303">
    <property type="entry name" value="ATPase_P-typ_P_site"/>
</dbReference>
<dbReference type="SFLD" id="SFLDG00002">
    <property type="entry name" value="C1.7:_P-type_atpase_like"/>
    <property type="match status" value="1"/>
</dbReference>
<feature type="transmembrane region" description="Helical" evidence="17">
    <location>
        <begin position="107"/>
        <end position="135"/>
    </location>
</feature>
<dbReference type="SUPFAM" id="SSF81660">
    <property type="entry name" value="Metal cation-transporting ATPase, ATP-binding domain N"/>
    <property type="match status" value="1"/>
</dbReference>
<gene>
    <name evidence="20" type="ORF">BV898_05209</name>
</gene>
<dbReference type="NCBIfam" id="TIGR01494">
    <property type="entry name" value="ATPase_P-type"/>
    <property type="match status" value="2"/>
</dbReference>
<dbReference type="GO" id="GO:0016887">
    <property type="term" value="F:ATP hydrolysis activity"/>
    <property type="evidence" value="ECO:0007669"/>
    <property type="project" value="InterPro"/>
</dbReference>
<dbReference type="FunFam" id="3.40.50.1000:FF:000083">
    <property type="entry name" value="Sodium/potassium-transporting ATPase subunit alpha"/>
    <property type="match status" value="1"/>
</dbReference>
<dbReference type="InterPro" id="IPR050510">
    <property type="entry name" value="Cation_transp_ATPase_P-type"/>
</dbReference>
<dbReference type="SMART" id="SM00831">
    <property type="entry name" value="Cation_ATPase_N"/>
    <property type="match status" value="1"/>
</dbReference>
<evidence type="ECO:0000313" key="21">
    <source>
        <dbReference type="Proteomes" id="UP000192578"/>
    </source>
</evidence>
<evidence type="ECO:0000256" key="2">
    <source>
        <dbReference type="ARBA" id="ARBA00006934"/>
    </source>
</evidence>
<dbReference type="GO" id="GO:0005524">
    <property type="term" value="F:ATP binding"/>
    <property type="evidence" value="ECO:0007669"/>
    <property type="project" value="UniProtKB-KW"/>
</dbReference>
<keyword evidence="6" id="KW-0597">Phosphoprotein</keyword>
<evidence type="ECO:0000313" key="20">
    <source>
        <dbReference type="EMBL" id="OQV20867.1"/>
    </source>
</evidence>
<evidence type="ECO:0000256" key="17">
    <source>
        <dbReference type="RuleBase" id="RU362084"/>
    </source>
</evidence>
<dbReference type="FunFam" id="1.20.1110.10:FF:000095">
    <property type="entry name" value="Sodium/potassium-transporting ATPase subunit alpha-1"/>
    <property type="match status" value="1"/>
</dbReference>
<dbReference type="OrthoDB" id="3352408at2759"/>
<dbReference type="SUPFAM" id="SSF56784">
    <property type="entry name" value="HAD-like"/>
    <property type="match status" value="1"/>
</dbReference>
<sequence length="978" mass="106914">MNRVYPTGGSLGGGGGGGRRGSILDKPAVAFDKSSKKQAHEKWKERRQTVHQTRHVVAQANERQKEVDKLNDLKKEVVMGLNDETVTHRLIRDGPNQLPAKKQTPLWLLWVAEMTQGFSLLLWIGGILSILAWGVQSNLQPNTPSDNLVLGIVLIVVVFITGTFSFMQQSKSASIMNSFMKMAPQFAAAVRNGQKMAVTATELVVGDIVELKAGDKIPADIRIVENRGLKVDMASLTGESEPLSRTVEGTNENPLESKNLAFFSTYAVEGSAVGIVIRTGERTTMGRIAKLASTVESDITPLAIEMSRFVHLMSYLAGGMGLILFIIKMGQGGGGSAGMTVLNAIVALIGIVVANVPEGILPATTVALALTAKRMAGMNCLIKNLSAVETLGSTSVICSDKTGTLTQNRMTVAHLWTEDKIWECDTSEDQSKNKLEMTAVTLKALVRCATLCNRAIFKPDQEQLMMMKRETVGDASESALLKFTEVNIGNTVDARAKNPKIAEIPFNSTNKYQLSIHASADYPGENLLVMKGAPERIIDRCKFIEVNGQLLPLTTDWHVKFDKAYQALGGIGERVLGFAQFRLPRDQFPLGFQFNLEVPNFPVEGLTFLGLISLIDPPRAAVPSAVATCQEAGVRVIMVTGDHPITAKAIARTVGIIGPTSETVEDIAVRLCKPVDEIEPTLARAAVVTGSMLKEMSSDQLDFVLRTHPELVFARTSPQQKLIIVEGVQRMGCIVAVTGDGVNDSPALRKADIGIAMGITGSDVSKDAAKMILLDDNFASVVVGIEEGRLIFDNLKKTIAYMLTSNIAEIGPYLTSVITQTPQAIGTAGMLYIDLLTDIAPAIALSYEPSEMDIMKRKPRDPNRDRIINGQLLSQAYGQIGFIQCMAGFMCYFVVFAENGWWPQQIFSQDKEYYNQWENRVNQDMVDSFGQEWTWEQRHEVTLTAQGAFFLTVVITQIGNILNCKCRKMSLYRKGLLR</sequence>
<feature type="compositionally biased region" description="Gly residues" evidence="18">
    <location>
        <begin position="9"/>
        <end position="20"/>
    </location>
</feature>
<keyword evidence="5 17" id="KW-0633">Potassium transport</keyword>
<proteinExistence type="inferred from homology"/>
<dbReference type="SFLD" id="SFLDF00027">
    <property type="entry name" value="p-type_atpase"/>
    <property type="match status" value="1"/>
</dbReference>
<evidence type="ECO:0000256" key="1">
    <source>
        <dbReference type="ARBA" id="ARBA00004651"/>
    </source>
</evidence>
<dbReference type="FunFam" id="3.40.50.1000:FF:000001">
    <property type="entry name" value="Phospholipid-transporting ATPase IC"/>
    <property type="match status" value="1"/>
</dbReference>
<dbReference type="Pfam" id="PF13246">
    <property type="entry name" value="Cation_ATPase"/>
    <property type="match status" value="1"/>
</dbReference>
<dbReference type="InterPro" id="IPR004014">
    <property type="entry name" value="ATPase_P-typ_cation-transptr_N"/>
</dbReference>
<dbReference type="GO" id="GO:0030007">
    <property type="term" value="P:intracellular potassium ion homeostasis"/>
    <property type="evidence" value="ECO:0007669"/>
    <property type="project" value="TreeGrafter"/>
</dbReference>
<dbReference type="InterPro" id="IPR005775">
    <property type="entry name" value="P-type_ATPase_IIC"/>
</dbReference>
<keyword evidence="4" id="KW-1003">Cell membrane</keyword>
<dbReference type="GO" id="GO:1990573">
    <property type="term" value="P:potassium ion import across plasma membrane"/>
    <property type="evidence" value="ECO:0007669"/>
    <property type="project" value="TreeGrafter"/>
</dbReference>
<evidence type="ECO:0000256" key="5">
    <source>
        <dbReference type="ARBA" id="ARBA00022538"/>
    </source>
</evidence>
<evidence type="ECO:0000256" key="14">
    <source>
        <dbReference type="ARBA" id="ARBA00023136"/>
    </source>
</evidence>
<feature type="domain" description="Cation-transporting P-type ATPase N-terminal" evidence="19">
    <location>
        <begin position="61"/>
        <end position="134"/>
    </location>
</feature>
<dbReference type="Gene3D" id="2.70.150.10">
    <property type="entry name" value="Calcium-transporting ATPase, cytoplasmic transduction domain A"/>
    <property type="match status" value="1"/>
</dbReference>
<feature type="transmembrane region" description="Helical" evidence="17">
    <location>
        <begin position="943"/>
        <end position="964"/>
    </location>
</feature>
<organism evidence="20 21">
    <name type="scientific">Hypsibius exemplaris</name>
    <name type="common">Freshwater tardigrade</name>
    <dbReference type="NCBI Taxonomy" id="2072580"/>
    <lineage>
        <taxon>Eukaryota</taxon>
        <taxon>Metazoa</taxon>
        <taxon>Ecdysozoa</taxon>
        <taxon>Tardigrada</taxon>
        <taxon>Eutardigrada</taxon>
        <taxon>Parachela</taxon>
        <taxon>Hypsibioidea</taxon>
        <taxon>Hypsibiidae</taxon>
        <taxon>Hypsibius</taxon>
    </lineage>
</organism>
<evidence type="ECO:0000256" key="6">
    <source>
        <dbReference type="ARBA" id="ARBA00022553"/>
    </source>
</evidence>
<dbReference type="PANTHER" id="PTHR43294">
    <property type="entry name" value="SODIUM/POTASSIUM-TRANSPORTING ATPASE SUBUNIT ALPHA"/>
    <property type="match status" value="1"/>
</dbReference>
<dbReference type="InterPro" id="IPR044492">
    <property type="entry name" value="P_typ_ATPase_HD_dom"/>
</dbReference>